<name>A0A6M3ZJ12_9BURK</name>
<dbReference type="RefSeq" id="WP_017455058.1">
    <property type="nucleotide sequence ID" value="NZ_CP008956.1"/>
</dbReference>
<protein>
    <submittedName>
        <fullName evidence="1">Uncharacterized protein</fullName>
    </submittedName>
</protein>
<gene>
    <name evidence="1" type="ORF">C798_00145</name>
</gene>
<sequence length="127" mass="13883">MFDHPLKQYALLKKFEEQVDARDVGGLPAELSESKHLRAYFGICRLVLGDDAFAETDQAAWVGQAKEIDAVVRQAVAEHSLNPQNIEAAIRKGLLPALFGLMGLDKAKEAIDQVIQVTRVGLARGEA</sequence>
<dbReference type="EMBL" id="CP008956">
    <property type="protein sequence ID" value="QJP98694.1"/>
    <property type="molecule type" value="Genomic_DNA"/>
</dbReference>
<reference evidence="1 2" key="1">
    <citation type="journal article" date="2012" name="J. Bacteriol.">
        <title>Genome sequence of the pathogenic Herbaspirillum seropedicae strain Os34, isolated from rice roots.</title>
        <authorList>
            <person name="Ye W."/>
            <person name="Ye S."/>
            <person name="Liu J."/>
            <person name="Chang S."/>
            <person name="Chen M."/>
            <person name="Zhu B."/>
            <person name="Guo L."/>
            <person name="An Q."/>
        </authorList>
    </citation>
    <scope>NUCLEOTIDE SEQUENCE [LARGE SCALE GENOMIC DNA]</scope>
    <source>
        <strain evidence="1 2">Os34</strain>
    </source>
</reference>
<evidence type="ECO:0000313" key="1">
    <source>
        <dbReference type="EMBL" id="QJP98694.1"/>
    </source>
</evidence>
<dbReference type="Proteomes" id="UP000501648">
    <property type="component" value="Chromosome"/>
</dbReference>
<accession>A0A6M3ZJ12</accession>
<organism evidence="1 2">
    <name type="scientific">Herbaspirillum rubrisubalbicans Os34</name>
    <dbReference type="NCBI Taxonomy" id="1235827"/>
    <lineage>
        <taxon>Bacteria</taxon>
        <taxon>Pseudomonadati</taxon>
        <taxon>Pseudomonadota</taxon>
        <taxon>Betaproteobacteria</taxon>
        <taxon>Burkholderiales</taxon>
        <taxon>Oxalobacteraceae</taxon>
        <taxon>Herbaspirillum</taxon>
    </lineage>
</organism>
<proteinExistence type="predicted"/>
<evidence type="ECO:0000313" key="2">
    <source>
        <dbReference type="Proteomes" id="UP000501648"/>
    </source>
</evidence>
<dbReference type="AlphaFoldDB" id="A0A6M3ZJ12"/>